<feature type="compositionally biased region" description="Polar residues" evidence="11">
    <location>
        <begin position="514"/>
        <end position="523"/>
    </location>
</feature>
<dbReference type="GO" id="GO:0005737">
    <property type="term" value="C:cytoplasm"/>
    <property type="evidence" value="ECO:0007669"/>
    <property type="project" value="UniProtKB-SubCell"/>
</dbReference>
<name>A0AAV9V857_9PEZI</name>
<comment type="caution">
    <text evidence="12">The sequence shown here is derived from an EMBL/GenBank/DDBJ whole genome shotgun (WGS) entry which is preliminary data.</text>
</comment>
<dbReference type="PANTHER" id="PTHR10012">
    <property type="entry name" value="SERINE/THREONINE-PROTEIN PHOSPHATASE 2A REGULATORY SUBUNIT B"/>
    <property type="match status" value="1"/>
</dbReference>
<evidence type="ECO:0000256" key="10">
    <source>
        <dbReference type="RuleBase" id="RU361210"/>
    </source>
</evidence>
<organism evidence="12 13">
    <name type="scientific">Orbilia brochopaga</name>
    <dbReference type="NCBI Taxonomy" id="3140254"/>
    <lineage>
        <taxon>Eukaryota</taxon>
        <taxon>Fungi</taxon>
        <taxon>Dikarya</taxon>
        <taxon>Ascomycota</taxon>
        <taxon>Pezizomycotina</taxon>
        <taxon>Orbiliomycetes</taxon>
        <taxon>Orbiliales</taxon>
        <taxon>Orbiliaceae</taxon>
        <taxon>Orbilia</taxon>
    </lineage>
</organism>
<protein>
    <recommendedName>
        <fullName evidence="10">Serine/threonine-protein phosphatase 2A activator</fullName>
        <ecNumber evidence="10">5.2.1.8</ecNumber>
    </recommendedName>
    <alternativeName>
        <fullName evidence="10">Phosphotyrosyl phosphatase activator</fullName>
    </alternativeName>
</protein>
<evidence type="ECO:0000256" key="3">
    <source>
        <dbReference type="ARBA" id="ARBA00004496"/>
    </source>
</evidence>
<proteinExistence type="inferred from homology"/>
<evidence type="ECO:0000256" key="8">
    <source>
        <dbReference type="ARBA" id="ARBA00023242"/>
    </source>
</evidence>
<evidence type="ECO:0000313" key="13">
    <source>
        <dbReference type="Proteomes" id="UP001375240"/>
    </source>
</evidence>
<evidence type="ECO:0000256" key="1">
    <source>
        <dbReference type="ARBA" id="ARBA00000971"/>
    </source>
</evidence>
<dbReference type="InterPro" id="IPR043170">
    <property type="entry name" value="PTPA_C_lid"/>
</dbReference>
<dbReference type="FunFam" id="1.20.120.1150:FF:000003">
    <property type="entry name" value="Serine/threonine-protein phosphatase 2A activator"/>
    <property type="match status" value="1"/>
</dbReference>
<dbReference type="GO" id="GO:0005634">
    <property type="term" value="C:nucleus"/>
    <property type="evidence" value="ECO:0007669"/>
    <property type="project" value="UniProtKB-SubCell"/>
</dbReference>
<dbReference type="Pfam" id="PF03095">
    <property type="entry name" value="PTPA"/>
    <property type="match status" value="1"/>
</dbReference>
<evidence type="ECO:0000313" key="12">
    <source>
        <dbReference type="EMBL" id="KAK6354984.1"/>
    </source>
</evidence>
<dbReference type="EC" id="5.2.1.8" evidence="10"/>
<dbReference type="GO" id="GO:0000159">
    <property type="term" value="C:protein phosphatase type 2A complex"/>
    <property type="evidence" value="ECO:0007669"/>
    <property type="project" value="TreeGrafter"/>
</dbReference>
<keyword evidence="13" id="KW-1185">Reference proteome</keyword>
<feature type="region of interest" description="Disordered" evidence="11">
    <location>
        <begin position="342"/>
        <end position="387"/>
    </location>
</feature>
<keyword evidence="6 10" id="KW-0697">Rotamase</keyword>
<dbReference type="GO" id="GO:0007052">
    <property type="term" value="P:mitotic spindle organization"/>
    <property type="evidence" value="ECO:0007669"/>
    <property type="project" value="TreeGrafter"/>
</dbReference>
<comment type="catalytic activity">
    <reaction evidence="1 10">
        <text>[protein]-peptidylproline (omega=180) = [protein]-peptidylproline (omega=0)</text>
        <dbReference type="Rhea" id="RHEA:16237"/>
        <dbReference type="Rhea" id="RHEA-COMP:10747"/>
        <dbReference type="Rhea" id="RHEA-COMP:10748"/>
        <dbReference type="ChEBI" id="CHEBI:83833"/>
        <dbReference type="ChEBI" id="CHEBI:83834"/>
        <dbReference type="EC" id="5.2.1.8"/>
    </reaction>
</comment>
<evidence type="ECO:0000256" key="5">
    <source>
        <dbReference type="ARBA" id="ARBA00022490"/>
    </source>
</evidence>
<evidence type="ECO:0000256" key="11">
    <source>
        <dbReference type="SAM" id="MobiDB-lite"/>
    </source>
</evidence>
<feature type="compositionally biased region" description="Gly residues" evidence="11">
    <location>
        <begin position="474"/>
        <end position="494"/>
    </location>
</feature>
<dbReference type="SUPFAM" id="SSF140984">
    <property type="entry name" value="PTPA-like"/>
    <property type="match status" value="1"/>
</dbReference>
<accession>A0AAV9V857</accession>
<sequence>MADTSVPPAIDLSSHTFQLPKKQIHNLQDLQPFLSSKAHSLIVSLIQHLSDAATPSGSDTRATESRFADADNIVVSEPVAQIVELLATIEAIVDEVPPVEGPRRFGNVAFRTWYSKLEERSPELLQKYLPAHITNIPAKEDGVSAVDELKVYLLGGFGSAQRLDYGTGHELSFFAFLCGIWVLGGFQAGRDELALVFKTFDAYLAIIRKLVITYNLEPAGTHGVWGLDDHSFLPYIFGSAQLAATPEGMGPPAPGSIVDENTVARERKRNLYFGAIGFIRDVKTGPFWEHSPYLYDISGAPGGWRKINQGMMKMYAAEVLGKFPVVQHFPFGSIFAWEPVPGSKPAPSPASTEPSSTSSTPPPGGAEATKAPWSTIPSESKVPNALPPTARMRVATPVSLANPSNRVPAVSALRGGGSGSMPPPTARPTVAPPPNITLNPEDKATVPVPGGFAPAIGGIAVTTAPWAKPPTGPSGFGKGSGGGSETGMSPGGATAGSPDSASMADAPVRRVRSGSVNVASTGSLAGGKVTEYTNNQSPEKDEEDKMSE</sequence>
<dbReference type="InterPro" id="IPR037218">
    <property type="entry name" value="PTPA_sf"/>
</dbReference>
<comment type="similarity">
    <text evidence="4 10">Belongs to the PTPA-type PPIase family.</text>
</comment>
<dbReference type="GO" id="GO:0008160">
    <property type="term" value="F:protein tyrosine phosphatase activator activity"/>
    <property type="evidence" value="ECO:0007669"/>
    <property type="project" value="TreeGrafter"/>
</dbReference>
<comment type="subcellular location">
    <subcellularLocation>
        <location evidence="3 10">Cytoplasm</location>
    </subcellularLocation>
    <subcellularLocation>
        <location evidence="2">Nucleus</location>
    </subcellularLocation>
</comment>
<reference evidence="12 13" key="1">
    <citation type="submission" date="2019-10" db="EMBL/GenBank/DDBJ databases">
        <authorList>
            <person name="Palmer J.M."/>
        </authorList>
    </citation>
    <scope>NUCLEOTIDE SEQUENCE [LARGE SCALE GENOMIC DNA]</scope>
    <source>
        <strain evidence="12 13">TWF696</strain>
    </source>
</reference>
<dbReference type="Proteomes" id="UP001375240">
    <property type="component" value="Unassembled WGS sequence"/>
</dbReference>
<dbReference type="CDD" id="cd04087">
    <property type="entry name" value="PTPA"/>
    <property type="match status" value="1"/>
</dbReference>
<dbReference type="PANTHER" id="PTHR10012:SF3">
    <property type="entry name" value="SERINE_THREONINE-PROTEIN PHOSPHATASE 2A ACTIVATOR 1"/>
    <property type="match status" value="1"/>
</dbReference>
<evidence type="ECO:0000256" key="9">
    <source>
        <dbReference type="ARBA" id="ARBA00025287"/>
    </source>
</evidence>
<dbReference type="Gene3D" id="1.20.120.1150">
    <property type="match status" value="1"/>
</dbReference>
<gene>
    <name evidence="12" type="primary">RRD1</name>
    <name evidence="12" type="ORF">TWF696_004110</name>
</gene>
<evidence type="ECO:0000256" key="6">
    <source>
        <dbReference type="ARBA" id="ARBA00023110"/>
    </source>
</evidence>
<dbReference type="AlphaFoldDB" id="A0AAV9V857"/>
<keyword evidence="5 10" id="KW-0963">Cytoplasm</keyword>
<evidence type="ECO:0000256" key="2">
    <source>
        <dbReference type="ARBA" id="ARBA00004123"/>
    </source>
</evidence>
<dbReference type="GO" id="GO:0003755">
    <property type="term" value="F:peptidyl-prolyl cis-trans isomerase activity"/>
    <property type="evidence" value="ECO:0007669"/>
    <property type="project" value="UniProtKB-KW"/>
</dbReference>
<keyword evidence="8" id="KW-0539">Nucleus</keyword>
<dbReference type="EMBL" id="JAVHNQ010000002">
    <property type="protein sequence ID" value="KAK6354984.1"/>
    <property type="molecule type" value="Genomic_DNA"/>
</dbReference>
<evidence type="ECO:0000256" key="7">
    <source>
        <dbReference type="ARBA" id="ARBA00023235"/>
    </source>
</evidence>
<comment type="function">
    <text evidence="9">PPIases accelerate the folding of proteins. It catalyzes the cis-trans isomerization of proline imidic peptide bonds in oligopeptides. Acts as a regulatory subunit for PP2A-like phosphatases modulating their activity or substrate specificity, probably by inducing a conformational change in the catalytic subunit, a direct target of the PPIase. Can reactivate inactive phosphatase PP2A-phosphatase methylesterase complexes (PP2Ai) in presence of ATP and Mg(2+) by dissociating the inactive form from the complex.</text>
</comment>
<feature type="region of interest" description="Disordered" evidence="11">
    <location>
        <begin position="464"/>
        <end position="548"/>
    </location>
</feature>
<evidence type="ECO:0000256" key="4">
    <source>
        <dbReference type="ARBA" id="ARBA00011019"/>
    </source>
</evidence>
<feature type="compositionally biased region" description="Low complexity" evidence="11">
    <location>
        <begin position="349"/>
        <end position="359"/>
    </location>
</feature>
<keyword evidence="7 10" id="KW-0413">Isomerase</keyword>
<dbReference type="InterPro" id="IPR004327">
    <property type="entry name" value="Phstyr_phstse_ac"/>
</dbReference>